<accession>A0ABY3E1B3</accession>
<dbReference type="PROSITE" id="PS51459">
    <property type="entry name" value="FIDO"/>
    <property type="match status" value="1"/>
</dbReference>
<dbReference type="SUPFAM" id="SSF140931">
    <property type="entry name" value="Fic-like"/>
    <property type="match status" value="1"/>
</dbReference>
<dbReference type="RefSeq" id="WP_154879756.1">
    <property type="nucleotide sequence ID" value="NZ_JAADJX010000001.1"/>
</dbReference>
<evidence type="ECO:0000313" key="3">
    <source>
        <dbReference type="Proteomes" id="UP000320747"/>
    </source>
</evidence>
<sequence>MLRTDKLVAVIYSAGKVFENLRSGRLATAAFLENGTTDGITSRADLQLLQDLQAAARVTLRIKRGRETIAATHVCEINAAMTRSAALHPGELRREEQRIGVRTVHGDHMPPALDMDALQLLIDDTVTGPSPTPAEAARLFVVLARAQPFEDGNKRTAILAANALLPDGIVLVVPHDREGSGAVEAQFHDLLARAYVCGDEDGHAIDAVVEFMLAHQAAEGK</sequence>
<name>A0ABY3E1B3_9CORY</name>
<protein>
    <submittedName>
        <fullName evidence="2">Fic family protein</fullName>
    </submittedName>
</protein>
<dbReference type="InterPro" id="IPR003812">
    <property type="entry name" value="Fido"/>
</dbReference>
<keyword evidence="3" id="KW-1185">Reference proteome</keyword>
<organism evidence="2 3">
    <name type="scientific">Corynebacterium godavarianum</name>
    <dbReference type="NCBI Taxonomy" id="2054421"/>
    <lineage>
        <taxon>Bacteria</taxon>
        <taxon>Bacillati</taxon>
        <taxon>Actinomycetota</taxon>
        <taxon>Actinomycetes</taxon>
        <taxon>Mycobacteriales</taxon>
        <taxon>Corynebacteriaceae</taxon>
        <taxon>Corynebacterium</taxon>
    </lineage>
</organism>
<proteinExistence type="predicted"/>
<evidence type="ECO:0000259" key="1">
    <source>
        <dbReference type="PROSITE" id="PS51459"/>
    </source>
</evidence>
<dbReference type="EMBL" id="VMHH01000006">
    <property type="protein sequence ID" value="TSJ73383.1"/>
    <property type="molecule type" value="Genomic_DNA"/>
</dbReference>
<evidence type="ECO:0000313" key="2">
    <source>
        <dbReference type="EMBL" id="TSJ73383.1"/>
    </source>
</evidence>
<reference evidence="2 3" key="1">
    <citation type="submission" date="2019-07" db="EMBL/GenBank/DDBJ databases">
        <title>Draft genome of Corynebacterium godavarianum and other related strains.</title>
        <authorList>
            <person name="Bernier A.-M."/>
            <person name="Bernard K."/>
        </authorList>
    </citation>
    <scope>NUCLEOTIDE SEQUENCE [LARGE SCALE GENOMIC DNA]</scope>
    <source>
        <strain evidence="2 3">LMG 29598</strain>
    </source>
</reference>
<dbReference type="InterPro" id="IPR036597">
    <property type="entry name" value="Fido-like_dom_sf"/>
</dbReference>
<feature type="domain" description="Fido" evidence="1">
    <location>
        <begin position="69"/>
        <end position="214"/>
    </location>
</feature>
<dbReference type="Proteomes" id="UP000320747">
    <property type="component" value="Unassembled WGS sequence"/>
</dbReference>
<dbReference type="Gene3D" id="1.10.3290.10">
    <property type="entry name" value="Fido-like domain"/>
    <property type="match status" value="1"/>
</dbReference>
<dbReference type="Pfam" id="PF02661">
    <property type="entry name" value="Fic"/>
    <property type="match status" value="1"/>
</dbReference>
<gene>
    <name evidence="2" type="ORF">FPH17_08255</name>
</gene>
<comment type="caution">
    <text evidence="2">The sequence shown here is derived from an EMBL/GenBank/DDBJ whole genome shotgun (WGS) entry which is preliminary data.</text>
</comment>